<sequence length="169" mass="18596">MLLACSHYGASHGACSGRAPEAIVSFPALLLKIYYPAALQAAKQLNRGMGFTSKLKPSRPGVSMKLRVRDPRPTQTVQDGLSFVASLKRVFACEPDKYDEIIATMRQFKSGRSIDSLFVLSVNCSIRSAVVVERVKVLLEGHPGLLRHFNQFLPWGYIRAHGPVGRISV</sequence>
<dbReference type="InterPro" id="IPR003822">
    <property type="entry name" value="PAH"/>
</dbReference>
<dbReference type="Proteomes" id="UP000251960">
    <property type="component" value="Chromosome 10"/>
</dbReference>
<evidence type="ECO:0000313" key="5">
    <source>
        <dbReference type="EMBL" id="PWZ45482.1"/>
    </source>
</evidence>
<keyword evidence="3 4" id="KW-0539">Nucleus</keyword>
<dbReference type="PANTHER" id="PTHR12346:SF0">
    <property type="entry name" value="SIN3A, ISOFORM G"/>
    <property type="match status" value="1"/>
</dbReference>
<evidence type="ECO:0000256" key="3">
    <source>
        <dbReference type="ARBA" id="ARBA00023242"/>
    </source>
</evidence>
<evidence type="ECO:0000256" key="2">
    <source>
        <dbReference type="ARBA" id="ARBA00022491"/>
    </source>
</evidence>
<evidence type="ECO:0000256" key="1">
    <source>
        <dbReference type="ARBA" id="ARBA00004123"/>
    </source>
</evidence>
<dbReference type="ExpressionAtlas" id="A0A3L6GAD1">
    <property type="expression patterns" value="baseline"/>
</dbReference>
<accession>A0A3L6GAD1</accession>
<protein>
    <submittedName>
        <fullName evidence="5">Transcriptional regulatory protein SIN3</fullName>
    </submittedName>
</protein>
<comment type="caution">
    <text evidence="5">The sequence shown here is derived from an EMBL/GenBank/DDBJ whole genome shotgun (WGS) entry which is preliminary data.</text>
</comment>
<gene>
    <name evidence="5" type="primary">SIN3</name>
    <name evidence="5" type="ORF">Zm00014a_015040</name>
</gene>
<dbReference type="InterPro" id="IPR036600">
    <property type="entry name" value="PAH_sf"/>
</dbReference>
<dbReference type="Gene3D" id="1.20.1160.11">
    <property type="entry name" value="Paired amphipathic helix"/>
    <property type="match status" value="1"/>
</dbReference>
<keyword evidence="2" id="KW-0678">Repressor</keyword>
<dbReference type="Pfam" id="PF02671">
    <property type="entry name" value="PAH"/>
    <property type="match status" value="1"/>
</dbReference>
<dbReference type="InterPro" id="IPR039774">
    <property type="entry name" value="Sin3-like"/>
</dbReference>
<dbReference type="GO" id="GO:0003714">
    <property type="term" value="F:transcription corepressor activity"/>
    <property type="evidence" value="ECO:0007669"/>
    <property type="project" value="InterPro"/>
</dbReference>
<dbReference type="SUPFAM" id="SSF47762">
    <property type="entry name" value="PAH2 domain"/>
    <property type="match status" value="1"/>
</dbReference>
<organism evidence="5 6">
    <name type="scientific">Zea mays</name>
    <name type="common">Maize</name>
    <dbReference type="NCBI Taxonomy" id="4577"/>
    <lineage>
        <taxon>Eukaryota</taxon>
        <taxon>Viridiplantae</taxon>
        <taxon>Streptophyta</taxon>
        <taxon>Embryophyta</taxon>
        <taxon>Tracheophyta</taxon>
        <taxon>Spermatophyta</taxon>
        <taxon>Magnoliopsida</taxon>
        <taxon>Liliopsida</taxon>
        <taxon>Poales</taxon>
        <taxon>Poaceae</taxon>
        <taxon>PACMAD clade</taxon>
        <taxon>Panicoideae</taxon>
        <taxon>Andropogonodae</taxon>
        <taxon>Andropogoneae</taxon>
        <taxon>Tripsacinae</taxon>
        <taxon>Zea</taxon>
    </lineage>
</organism>
<reference evidence="5 6" key="1">
    <citation type="journal article" date="2018" name="Nat. Genet.">
        <title>Extensive intraspecific gene order and gene structural variations between Mo17 and other maize genomes.</title>
        <authorList>
            <person name="Sun S."/>
            <person name="Zhou Y."/>
            <person name="Chen J."/>
            <person name="Shi J."/>
            <person name="Zhao H."/>
            <person name="Zhao H."/>
            <person name="Song W."/>
            <person name="Zhang M."/>
            <person name="Cui Y."/>
            <person name="Dong X."/>
            <person name="Liu H."/>
            <person name="Ma X."/>
            <person name="Jiao Y."/>
            <person name="Wang B."/>
            <person name="Wei X."/>
            <person name="Stein J.C."/>
            <person name="Glaubitz J.C."/>
            <person name="Lu F."/>
            <person name="Yu G."/>
            <person name="Liang C."/>
            <person name="Fengler K."/>
            <person name="Li B."/>
            <person name="Rafalski A."/>
            <person name="Schnable P.S."/>
            <person name="Ware D.H."/>
            <person name="Buckler E.S."/>
            <person name="Lai J."/>
        </authorList>
    </citation>
    <scope>NUCLEOTIDE SEQUENCE [LARGE SCALE GENOMIC DNA]</scope>
    <source>
        <strain evidence="6">cv. Missouri 17</strain>
        <tissue evidence="5">Seedling</tissue>
    </source>
</reference>
<dbReference type="AlphaFoldDB" id="A0A3L6GAD1"/>
<dbReference type="GO" id="GO:0005634">
    <property type="term" value="C:nucleus"/>
    <property type="evidence" value="ECO:0007669"/>
    <property type="project" value="UniProtKB-SubCell"/>
</dbReference>
<dbReference type="PROSITE" id="PS51477">
    <property type="entry name" value="PAH"/>
    <property type="match status" value="1"/>
</dbReference>
<dbReference type="EMBL" id="NCVQ01000002">
    <property type="protein sequence ID" value="PWZ45482.1"/>
    <property type="molecule type" value="Genomic_DNA"/>
</dbReference>
<comment type="subcellular location">
    <subcellularLocation>
        <location evidence="1 4">Nucleus</location>
    </subcellularLocation>
</comment>
<evidence type="ECO:0000313" key="6">
    <source>
        <dbReference type="Proteomes" id="UP000251960"/>
    </source>
</evidence>
<evidence type="ECO:0000256" key="4">
    <source>
        <dbReference type="PROSITE-ProRule" id="PRU00810"/>
    </source>
</evidence>
<dbReference type="PANTHER" id="PTHR12346">
    <property type="entry name" value="SIN3B-RELATED"/>
    <property type="match status" value="1"/>
</dbReference>
<name>A0A3L6GAD1_MAIZE</name>
<proteinExistence type="predicted"/>